<reference evidence="14 15" key="2">
    <citation type="submission" date="2018-11" db="EMBL/GenBank/DDBJ databases">
        <authorList>
            <consortium name="Pathogen Informatics"/>
        </authorList>
    </citation>
    <scope>NUCLEOTIDE SEQUENCE [LARGE SCALE GENOMIC DNA]</scope>
</reference>
<dbReference type="InterPro" id="IPR036922">
    <property type="entry name" value="Rieske_2Fe-2S_sf"/>
</dbReference>
<dbReference type="InterPro" id="IPR006317">
    <property type="entry name" value="Ubiquinol_cyt_c_Rdtase_Fe-S-su"/>
</dbReference>
<evidence type="ECO:0000256" key="2">
    <source>
        <dbReference type="ARBA" id="ARBA00010651"/>
    </source>
</evidence>
<evidence type="ECO:0000256" key="5">
    <source>
        <dbReference type="ARBA" id="ARBA00022723"/>
    </source>
</evidence>
<keyword evidence="8" id="KW-0411">Iron-sulfur</keyword>
<dbReference type="InterPro" id="IPR037008">
    <property type="entry name" value="bc1_Rieske_TM_sf"/>
</dbReference>
<keyword evidence="4" id="KW-0001">2Fe-2S</keyword>
<dbReference type="Pfam" id="PF02921">
    <property type="entry name" value="UCR_TM"/>
    <property type="match status" value="1"/>
</dbReference>
<dbReference type="OrthoDB" id="1637982at2759"/>
<dbReference type="EC" id="7.1.1.8" evidence="11"/>
<dbReference type="PRINTS" id="PR00162">
    <property type="entry name" value="RIESKE"/>
</dbReference>
<evidence type="ECO:0000256" key="7">
    <source>
        <dbReference type="ARBA" id="ARBA00023004"/>
    </source>
</evidence>
<dbReference type="FunFam" id="2.102.10.10:FF:000001">
    <property type="entry name" value="Cytochrome b-c1 complex subunit Rieske, mitochondrial"/>
    <property type="match status" value="1"/>
</dbReference>
<feature type="domain" description="Rieske" evidence="13">
    <location>
        <begin position="181"/>
        <end position="276"/>
    </location>
</feature>
<keyword evidence="5" id="KW-0479">Metal-binding</keyword>
<dbReference type="Pfam" id="PF00355">
    <property type="entry name" value="Rieske"/>
    <property type="match status" value="1"/>
</dbReference>
<evidence type="ECO:0000256" key="10">
    <source>
        <dbReference type="ARBA" id="ARBA00023157"/>
    </source>
</evidence>
<evidence type="ECO:0000256" key="4">
    <source>
        <dbReference type="ARBA" id="ARBA00022714"/>
    </source>
</evidence>
<dbReference type="Gene3D" id="1.20.5.270">
    <property type="entry name" value="Ubiquinol cytochrome reductase, transmembrane domain"/>
    <property type="match status" value="1"/>
</dbReference>
<keyword evidence="10" id="KW-1015">Disulfide bond</keyword>
<keyword evidence="12" id="KW-0679">Respiratory chain</keyword>
<comment type="similarity">
    <text evidence="2">Belongs to the Rieske iron-sulfur protein family.</text>
</comment>
<dbReference type="GO" id="GO:0046872">
    <property type="term" value="F:metal ion binding"/>
    <property type="evidence" value="ECO:0007669"/>
    <property type="project" value="UniProtKB-KW"/>
</dbReference>
<dbReference type="GO" id="GO:0008121">
    <property type="term" value="F:quinol-cytochrome-c reductase activity"/>
    <property type="evidence" value="ECO:0007669"/>
    <property type="project" value="UniProtKB-EC"/>
</dbReference>
<accession>A0A0M3JV87</accession>
<keyword evidence="11" id="KW-0249">Electron transport</keyword>
<dbReference type="SUPFAM" id="SSF50022">
    <property type="entry name" value="ISP domain"/>
    <property type="match status" value="1"/>
</dbReference>
<dbReference type="Gene3D" id="2.102.10.10">
    <property type="entry name" value="Rieske [2Fe-2S] iron-sulphur domain"/>
    <property type="match status" value="1"/>
</dbReference>
<dbReference type="CDD" id="cd03470">
    <property type="entry name" value="Rieske_cytochrome_bc1"/>
    <property type="match status" value="1"/>
</dbReference>
<sequence length="279" mass="30761">MTTLVRSGTFANKLICGFRSTPVTLVSVQATESKPSLPFRDADRLQTIDSLQAALTVQSIRPGLFHSTVASKGINQTSYRYAHTDVRFPNFDDLRPSATLDATTEARETEDERRATPVAVYYGVGGMMAMMVAKEAVQTFVSYKAMAADQRALASIEIKLSDIPEGQTKTFEWRGKPVFVKHRTAEEIQREKSVVLSELRDPQHDDQRVVKDEWSVVVGVCTHLGCVPIAGTGDFGGYYCPCHGSHYDGSGRIRKGPAPLNLQVPEYLFKEDKVVVGVS</sequence>
<dbReference type="InterPro" id="IPR017941">
    <property type="entry name" value="Rieske_2Fe-2S"/>
</dbReference>
<dbReference type="GO" id="GO:0005743">
    <property type="term" value="C:mitochondrial inner membrane"/>
    <property type="evidence" value="ECO:0007669"/>
    <property type="project" value="UniProtKB-SubCell"/>
</dbReference>
<dbReference type="Proteomes" id="UP000267096">
    <property type="component" value="Unassembled WGS sequence"/>
</dbReference>
<keyword evidence="3" id="KW-0812">Transmembrane</keyword>
<dbReference type="InterPro" id="IPR004192">
    <property type="entry name" value="Rieske_TM"/>
</dbReference>
<protein>
    <recommendedName>
        <fullName evidence="11">Cytochrome b-c1 complex subunit Rieske, mitochondrial</fullName>
        <ecNumber evidence="11">7.1.1.8</ecNumber>
    </recommendedName>
</protein>
<dbReference type="GO" id="GO:0051537">
    <property type="term" value="F:2 iron, 2 sulfur cluster binding"/>
    <property type="evidence" value="ECO:0007669"/>
    <property type="project" value="UniProtKB-KW"/>
</dbReference>
<comment type="miscellaneous">
    <text evidence="11">The Rieske protein is a high potential 2Fe-2S protein.</text>
</comment>
<proteinExistence type="inferred from homology"/>
<dbReference type="EMBL" id="UYRR01031085">
    <property type="protein sequence ID" value="VDK45413.1"/>
    <property type="molecule type" value="Genomic_DNA"/>
</dbReference>
<evidence type="ECO:0000256" key="11">
    <source>
        <dbReference type="RuleBase" id="RU004494"/>
    </source>
</evidence>
<comment type="cofactor">
    <cofactor evidence="11">
        <name>[2Fe-2S] cluster</name>
        <dbReference type="ChEBI" id="CHEBI:190135"/>
    </cofactor>
    <text evidence="11">Binds 1 [2Fe-2S] cluster per subunit.</text>
</comment>
<dbReference type="SUPFAM" id="SSF81502">
    <property type="entry name" value="ISP transmembrane anchor"/>
    <property type="match status" value="1"/>
</dbReference>
<evidence type="ECO:0000256" key="9">
    <source>
        <dbReference type="ARBA" id="ARBA00023136"/>
    </source>
</evidence>
<dbReference type="InterPro" id="IPR014349">
    <property type="entry name" value="Rieske_Fe-S_prot"/>
</dbReference>
<gene>
    <name evidence="14" type="ORF">ASIM_LOCUS11599</name>
</gene>
<evidence type="ECO:0000313" key="16">
    <source>
        <dbReference type="WBParaSite" id="ASIM_0001213301-mRNA-1"/>
    </source>
</evidence>
<comment type="catalytic activity">
    <reaction evidence="11">
        <text>a quinol + 2 Fe(III)-[cytochrome c](out) = a quinone + 2 Fe(II)-[cytochrome c](out) + 2 H(+)(out)</text>
        <dbReference type="Rhea" id="RHEA:11484"/>
        <dbReference type="Rhea" id="RHEA-COMP:10350"/>
        <dbReference type="Rhea" id="RHEA-COMP:14399"/>
        <dbReference type="ChEBI" id="CHEBI:15378"/>
        <dbReference type="ChEBI" id="CHEBI:24646"/>
        <dbReference type="ChEBI" id="CHEBI:29033"/>
        <dbReference type="ChEBI" id="CHEBI:29034"/>
        <dbReference type="ChEBI" id="CHEBI:132124"/>
        <dbReference type="EC" id="7.1.1.8"/>
    </reaction>
</comment>
<dbReference type="NCBIfam" id="TIGR01416">
    <property type="entry name" value="Rieske_proteo"/>
    <property type="match status" value="1"/>
</dbReference>
<dbReference type="PANTHER" id="PTHR10134">
    <property type="entry name" value="CYTOCHROME B-C1 COMPLEX SUBUNIT RIESKE, MITOCHONDRIAL"/>
    <property type="match status" value="1"/>
</dbReference>
<dbReference type="InterPro" id="IPR005805">
    <property type="entry name" value="Rieske_Fe-S_prot_C"/>
</dbReference>
<evidence type="ECO:0000256" key="3">
    <source>
        <dbReference type="ARBA" id="ARBA00022692"/>
    </source>
</evidence>
<dbReference type="PROSITE" id="PS51296">
    <property type="entry name" value="RIESKE"/>
    <property type="match status" value="1"/>
</dbReference>
<keyword evidence="15" id="KW-1185">Reference proteome</keyword>
<keyword evidence="6" id="KW-1133">Transmembrane helix</keyword>
<evidence type="ECO:0000256" key="8">
    <source>
        <dbReference type="ARBA" id="ARBA00023014"/>
    </source>
</evidence>
<evidence type="ECO:0000256" key="6">
    <source>
        <dbReference type="ARBA" id="ARBA00022989"/>
    </source>
</evidence>
<keyword evidence="7" id="KW-0408">Iron</keyword>
<keyword evidence="9" id="KW-0472">Membrane</keyword>
<name>A0A0M3JV87_ANISI</name>
<dbReference type="WBParaSite" id="ASIM_0001213301-mRNA-1">
    <property type="protein sequence ID" value="ASIM_0001213301-mRNA-1"/>
    <property type="gene ID" value="ASIM_0001213301"/>
</dbReference>
<evidence type="ECO:0000313" key="15">
    <source>
        <dbReference type="Proteomes" id="UP000267096"/>
    </source>
</evidence>
<comment type="subcellular location">
    <subcellularLocation>
        <location evidence="1">Membrane</location>
        <topology evidence="1">Single-pass membrane protein</topology>
    </subcellularLocation>
    <subcellularLocation>
        <location evidence="12">Mitochondrion inner membrane</location>
    </subcellularLocation>
</comment>
<keyword evidence="12" id="KW-0496">Mitochondrion</keyword>
<dbReference type="AlphaFoldDB" id="A0A0M3JV87"/>
<evidence type="ECO:0000256" key="12">
    <source>
        <dbReference type="RuleBase" id="RU004495"/>
    </source>
</evidence>
<evidence type="ECO:0000256" key="1">
    <source>
        <dbReference type="ARBA" id="ARBA00004167"/>
    </source>
</evidence>
<evidence type="ECO:0000259" key="13">
    <source>
        <dbReference type="PROSITE" id="PS51296"/>
    </source>
</evidence>
<evidence type="ECO:0000313" key="14">
    <source>
        <dbReference type="EMBL" id="VDK45413.1"/>
    </source>
</evidence>
<organism evidence="16">
    <name type="scientific">Anisakis simplex</name>
    <name type="common">Herring worm</name>
    <dbReference type="NCBI Taxonomy" id="6269"/>
    <lineage>
        <taxon>Eukaryota</taxon>
        <taxon>Metazoa</taxon>
        <taxon>Ecdysozoa</taxon>
        <taxon>Nematoda</taxon>
        <taxon>Chromadorea</taxon>
        <taxon>Rhabditida</taxon>
        <taxon>Spirurina</taxon>
        <taxon>Ascaridomorpha</taxon>
        <taxon>Ascaridoidea</taxon>
        <taxon>Anisakidae</taxon>
        <taxon>Anisakis</taxon>
        <taxon>Anisakis simplex complex</taxon>
    </lineage>
</organism>
<reference evidence="16" key="1">
    <citation type="submission" date="2017-02" db="UniProtKB">
        <authorList>
            <consortium name="WormBaseParasite"/>
        </authorList>
    </citation>
    <scope>IDENTIFICATION</scope>
</reference>
<keyword evidence="11" id="KW-0813">Transport</keyword>